<dbReference type="AlphaFoldDB" id="A0A023D0M2"/>
<organism evidence="3 4">
    <name type="scientific">Liquorilactobacillus sucicola DSM 21376 = JCM 15457</name>
    <dbReference type="NCBI Taxonomy" id="1423806"/>
    <lineage>
        <taxon>Bacteria</taxon>
        <taxon>Bacillati</taxon>
        <taxon>Bacillota</taxon>
        <taxon>Bacilli</taxon>
        <taxon>Lactobacillales</taxon>
        <taxon>Lactobacillaceae</taxon>
        <taxon>Liquorilactobacillus</taxon>
    </lineage>
</organism>
<dbReference type="Gene3D" id="3.40.190.10">
    <property type="entry name" value="Periplasmic binding protein-like II"/>
    <property type="match status" value="2"/>
</dbReference>
<dbReference type="SUPFAM" id="SSF53850">
    <property type="entry name" value="Periplasmic binding protein-like II"/>
    <property type="match status" value="1"/>
</dbReference>
<dbReference type="SMART" id="SM00062">
    <property type="entry name" value="PBPb"/>
    <property type="match status" value="1"/>
</dbReference>
<dbReference type="Proteomes" id="UP000050961">
    <property type="component" value="Unassembled WGS sequence"/>
</dbReference>
<keyword evidence="4" id="KW-1185">Reference proteome</keyword>
<gene>
    <name evidence="3" type="ORF">FD15_GL000014</name>
</gene>
<dbReference type="Pfam" id="PF00497">
    <property type="entry name" value="SBP_bac_3"/>
    <property type="match status" value="1"/>
</dbReference>
<dbReference type="InterPro" id="IPR001638">
    <property type="entry name" value="Solute-binding_3/MltF_N"/>
</dbReference>
<dbReference type="PATRIC" id="fig|1423806.3.peg.16"/>
<evidence type="ECO:0000256" key="1">
    <source>
        <dbReference type="ARBA" id="ARBA00022729"/>
    </source>
</evidence>
<reference evidence="3 4" key="1">
    <citation type="journal article" date="2015" name="Genome Announc.">
        <title>Expanding the biotechnology potential of lactobacilli through comparative genomics of 213 strains and associated genera.</title>
        <authorList>
            <person name="Sun Z."/>
            <person name="Harris H.M."/>
            <person name="McCann A."/>
            <person name="Guo C."/>
            <person name="Argimon S."/>
            <person name="Zhang W."/>
            <person name="Yang X."/>
            <person name="Jeffery I.B."/>
            <person name="Cooney J.C."/>
            <person name="Kagawa T.F."/>
            <person name="Liu W."/>
            <person name="Song Y."/>
            <person name="Salvetti E."/>
            <person name="Wrobel A."/>
            <person name="Rasinkangas P."/>
            <person name="Parkhill J."/>
            <person name="Rea M.C."/>
            <person name="O'Sullivan O."/>
            <person name="Ritari J."/>
            <person name="Douillard F.P."/>
            <person name="Paul Ross R."/>
            <person name="Yang R."/>
            <person name="Briner A.E."/>
            <person name="Felis G.E."/>
            <person name="de Vos W.M."/>
            <person name="Barrangou R."/>
            <person name="Klaenhammer T.R."/>
            <person name="Caufield P.W."/>
            <person name="Cui Y."/>
            <person name="Zhang H."/>
            <person name="O'Toole P.W."/>
        </authorList>
    </citation>
    <scope>NUCLEOTIDE SEQUENCE [LARGE SCALE GENOMIC DNA]</scope>
    <source>
        <strain evidence="3 4">DSM 21376</strain>
    </source>
</reference>
<protein>
    <recommendedName>
        <fullName evidence="2">Solute-binding protein family 3/N-terminal domain-containing protein</fullName>
    </recommendedName>
</protein>
<dbReference type="EMBL" id="AYZF01000007">
    <property type="protein sequence ID" value="KRN07191.1"/>
    <property type="molecule type" value="Genomic_DNA"/>
</dbReference>
<proteinExistence type="predicted"/>
<evidence type="ECO:0000313" key="4">
    <source>
        <dbReference type="Proteomes" id="UP000050961"/>
    </source>
</evidence>
<dbReference type="eggNOG" id="COG0834">
    <property type="taxonomic scope" value="Bacteria"/>
</dbReference>
<dbReference type="STRING" id="1423806.FD15_GL000014"/>
<dbReference type="PANTHER" id="PTHR35936:SF19">
    <property type="entry name" value="AMINO-ACID-BINDING PROTEIN YXEM-RELATED"/>
    <property type="match status" value="1"/>
</dbReference>
<name>A0A023D0M2_9LACO</name>
<keyword evidence="1" id="KW-0732">Signal</keyword>
<feature type="domain" description="Solute-binding protein family 3/N-terminal" evidence="2">
    <location>
        <begin position="16"/>
        <end position="238"/>
    </location>
</feature>
<comment type="caution">
    <text evidence="3">The sequence shown here is derived from an EMBL/GenBank/DDBJ whole genome shotgun (WGS) entry which is preliminary data.</text>
</comment>
<sequence length="242" mass="27484">MTVSLIFKTTPNKKETIFVGVVSQDKPYSWYDHQKKLTGFNVDLVKKIARKNNMHAKFITGSHTYLYHKFKHGKIQLLLLNRSPAELAKKTYSKTDTYLYQPNVLLTLPNHRLNVLEKAANRKIAISDKLDIPSTLQDFKISFSRYSQTDTILQAVLAKHVSGAVISDYAYSAAVQNDPLLTTELVKNSPFPPLVSQQMYGVIPAGNKELLQKVNQSLTKFKQDGSLAELSQKYFSQDWSKQ</sequence>
<evidence type="ECO:0000313" key="3">
    <source>
        <dbReference type="EMBL" id="KRN07191.1"/>
    </source>
</evidence>
<dbReference type="PANTHER" id="PTHR35936">
    <property type="entry name" value="MEMBRANE-BOUND LYTIC MUREIN TRANSGLYCOSYLASE F"/>
    <property type="match status" value="1"/>
</dbReference>
<evidence type="ECO:0000259" key="2">
    <source>
        <dbReference type="SMART" id="SM00062"/>
    </source>
</evidence>
<accession>A0A023D0M2</accession>